<protein>
    <recommendedName>
        <fullName evidence="4">Zinc-finger domain-containing protein</fullName>
    </recommendedName>
</protein>
<sequence>MNKMDEQLNLWANGRLAEADRRELEKKMAEDPALAREAEFAKALRQSMRDQPLTPPAELGLARLRKAMREEPSAAEQGGEQKAATQTPARKNFWKPVAIAACLVMALQAVLLLGPAPWQRGASVDVAPAAGDTAPAATRLQIVFAPSATAADIRAAVLSVNGSIAAGPSALGVFSLALPEDASAAAAVETLRAHGSVEEVIAP</sequence>
<accession>A0ABW5EIY0</accession>
<feature type="region of interest" description="Disordered" evidence="1">
    <location>
        <begin position="68"/>
        <end position="87"/>
    </location>
</feature>
<evidence type="ECO:0000313" key="2">
    <source>
        <dbReference type="EMBL" id="MFD2312198.1"/>
    </source>
</evidence>
<dbReference type="RefSeq" id="WP_265723334.1">
    <property type="nucleotide sequence ID" value="NZ_JAPIVK010000047.1"/>
</dbReference>
<dbReference type="Proteomes" id="UP001597425">
    <property type="component" value="Unassembled WGS sequence"/>
</dbReference>
<evidence type="ECO:0000313" key="3">
    <source>
        <dbReference type="Proteomes" id="UP001597425"/>
    </source>
</evidence>
<proteinExistence type="predicted"/>
<keyword evidence="3" id="KW-1185">Reference proteome</keyword>
<organism evidence="2 3">
    <name type="scientific">Microbulbifer halophilus</name>
    <dbReference type="NCBI Taxonomy" id="453963"/>
    <lineage>
        <taxon>Bacteria</taxon>
        <taxon>Pseudomonadati</taxon>
        <taxon>Pseudomonadota</taxon>
        <taxon>Gammaproteobacteria</taxon>
        <taxon>Cellvibrionales</taxon>
        <taxon>Microbulbiferaceae</taxon>
        <taxon>Microbulbifer</taxon>
    </lineage>
</organism>
<evidence type="ECO:0008006" key="4">
    <source>
        <dbReference type="Google" id="ProtNLM"/>
    </source>
</evidence>
<reference evidence="3" key="1">
    <citation type="journal article" date="2019" name="Int. J. Syst. Evol. Microbiol.">
        <title>The Global Catalogue of Microorganisms (GCM) 10K type strain sequencing project: providing services to taxonomists for standard genome sequencing and annotation.</title>
        <authorList>
            <consortium name="The Broad Institute Genomics Platform"/>
            <consortium name="The Broad Institute Genome Sequencing Center for Infectious Disease"/>
            <person name="Wu L."/>
            <person name="Ma J."/>
        </authorList>
    </citation>
    <scope>NUCLEOTIDE SEQUENCE [LARGE SCALE GENOMIC DNA]</scope>
    <source>
        <strain evidence="3">KCTC 12848</strain>
    </source>
</reference>
<evidence type="ECO:0000256" key="1">
    <source>
        <dbReference type="SAM" id="MobiDB-lite"/>
    </source>
</evidence>
<gene>
    <name evidence="2" type="ORF">ACFSKX_17390</name>
</gene>
<comment type="caution">
    <text evidence="2">The sequence shown here is derived from an EMBL/GenBank/DDBJ whole genome shotgun (WGS) entry which is preliminary data.</text>
</comment>
<name>A0ABW5EIY0_9GAMM</name>
<dbReference type="EMBL" id="JBHUJD010000031">
    <property type="protein sequence ID" value="MFD2312198.1"/>
    <property type="molecule type" value="Genomic_DNA"/>
</dbReference>